<feature type="domain" description="PoNi C-terminal" evidence="1">
    <location>
        <begin position="139"/>
        <end position="243"/>
    </location>
</feature>
<sequence>MTRDKFKDKSYFDDRVKFREECIAEDIEEIEVEDDAGLKMRLADGIVNDIRSLLESKYSRGDDVANLIDDCKLLVEYREKQKEFADQLPPERQDERIQWEEFSLSSLNETYKSLCFILANDATRTDAIRYLELVNYYGKDKLLDNIIHSITGNDTLKSNELLSKTFLGAMQVLEADKSNAAELMLSYLNSWYDELKVRGGYELHIKGKNTYTGYWCYEAALITRLYHIDDSIYRNHDFYPKDLA</sequence>
<dbReference type="Gene3D" id="1.10.3920.10">
    <property type="entry name" value="PA2201 C-terminal domain-like"/>
    <property type="match status" value="1"/>
</dbReference>
<dbReference type="SUPFAM" id="SSF140731">
    <property type="entry name" value="PA2201 C-terminal domain-like"/>
    <property type="match status" value="1"/>
</dbReference>
<organism evidence="2 3">
    <name type="scientific">Gallaecimonas pentaromativorans</name>
    <dbReference type="NCBI Taxonomy" id="584787"/>
    <lineage>
        <taxon>Bacteria</taxon>
        <taxon>Pseudomonadati</taxon>
        <taxon>Pseudomonadota</taxon>
        <taxon>Gammaproteobacteria</taxon>
        <taxon>Enterobacterales</taxon>
        <taxon>Gallaecimonadaceae</taxon>
        <taxon>Gallaecimonas</taxon>
    </lineage>
</organism>
<accession>A0A3N1PLT9</accession>
<proteinExistence type="predicted"/>
<evidence type="ECO:0000313" key="3">
    <source>
        <dbReference type="Proteomes" id="UP000268033"/>
    </source>
</evidence>
<protein>
    <submittedName>
        <fullName evidence="2">Uncharacterized protein DUF1910</fullName>
    </submittedName>
</protein>
<dbReference type="AlphaFoldDB" id="A0A3N1PLT9"/>
<dbReference type="STRING" id="584787.GCA_001247655_02382"/>
<comment type="caution">
    <text evidence="2">The sequence shown here is derived from an EMBL/GenBank/DDBJ whole genome shotgun (WGS) entry which is preliminary data.</text>
</comment>
<dbReference type="EMBL" id="RJUL01000003">
    <property type="protein sequence ID" value="ROQ28848.1"/>
    <property type="molecule type" value="Genomic_DNA"/>
</dbReference>
<dbReference type="InterPro" id="IPR015025">
    <property type="entry name" value="PoNi_C"/>
</dbReference>
<dbReference type="Proteomes" id="UP000268033">
    <property type="component" value="Unassembled WGS sequence"/>
</dbReference>
<gene>
    <name evidence="2" type="ORF">EDC28_103445</name>
</gene>
<dbReference type="Pfam" id="PF08929">
    <property type="entry name" value="PoNi_C"/>
    <property type="match status" value="1"/>
</dbReference>
<evidence type="ECO:0000313" key="2">
    <source>
        <dbReference type="EMBL" id="ROQ28848.1"/>
    </source>
</evidence>
<keyword evidence="3" id="KW-1185">Reference proteome</keyword>
<evidence type="ECO:0000259" key="1">
    <source>
        <dbReference type="Pfam" id="PF08929"/>
    </source>
</evidence>
<dbReference type="OrthoDB" id="6058444at2"/>
<dbReference type="RefSeq" id="WP_050660906.1">
    <property type="nucleotide sequence ID" value="NZ_LFWC01000028.1"/>
</dbReference>
<dbReference type="InterPro" id="IPR028983">
    <property type="entry name" value="PA2201-like_C"/>
</dbReference>
<name>A0A3N1PLT9_9GAMM</name>
<reference evidence="2 3" key="1">
    <citation type="submission" date="2018-11" db="EMBL/GenBank/DDBJ databases">
        <title>Genomic Encyclopedia of Type Strains, Phase IV (KMG-IV): sequencing the most valuable type-strain genomes for metagenomic binning, comparative biology and taxonomic classification.</title>
        <authorList>
            <person name="Goeker M."/>
        </authorList>
    </citation>
    <scope>NUCLEOTIDE SEQUENCE [LARGE SCALE GENOMIC DNA]</scope>
    <source>
        <strain evidence="2 3">DSM 21945</strain>
    </source>
</reference>